<dbReference type="GO" id="GO:0003677">
    <property type="term" value="F:DNA binding"/>
    <property type="evidence" value="ECO:0007669"/>
    <property type="project" value="UniProtKB-KW"/>
</dbReference>
<organism evidence="3 4">
    <name type="scientific">Hyphomonas adhaerens</name>
    <dbReference type="NCBI Taxonomy" id="81029"/>
    <lineage>
        <taxon>Bacteria</taxon>
        <taxon>Pseudomonadati</taxon>
        <taxon>Pseudomonadota</taxon>
        <taxon>Alphaproteobacteria</taxon>
        <taxon>Hyphomonadales</taxon>
        <taxon>Hyphomonadaceae</taxon>
        <taxon>Hyphomonas</taxon>
    </lineage>
</organism>
<dbReference type="CDD" id="cd00093">
    <property type="entry name" value="HTH_XRE"/>
    <property type="match status" value="1"/>
</dbReference>
<dbReference type="SUPFAM" id="SSF47413">
    <property type="entry name" value="lambda repressor-like DNA-binding domains"/>
    <property type="match status" value="1"/>
</dbReference>
<dbReference type="PANTHER" id="PTHR46797:SF1">
    <property type="entry name" value="METHYLPHOSPHONATE SYNTHASE"/>
    <property type="match status" value="1"/>
</dbReference>
<proteinExistence type="predicted"/>
<reference evidence="3 4" key="1">
    <citation type="journal article" date="2018" name="Nat. Biotechnol.">
        <title>A standardized bacterial taxonomy based on genome phylogeny substantially revises the tree of life.</title>
        <authorList>
            <person name="Parks D.H."/>
            <person name="Chuvochina M."/>
            <person name="Waite D.W."/>
            <person name="Rinke C."/>
            <person name="Skarshewski A."/>
            <person name="Chaumeil P.A."/>
            <person name="Hugenholtz P."/>
        </authorList>
    </citation>
    <scope>NUCLEOTIDE SEQUENCE [LARGE SCALE GENOMIC DNA]</scope>
    <source>
        <strain evidence="3">UBA8733</strain>
    </source>
</reference>
<dbReference type="InterPro" id="IPR001387">
    <property type="entry name" value="Cro/C1-type_HTH"/>
</dbReference>
<feature type="domain" description="HTH cro/C1-type" evidence="2">
    <location>
        <begin position="6"/>
        <end position="60"/>
    </location>
</feature>
<accession>A0A3B9GXA7</accession>
<dbReference type="PROSITE" id="PS50943">
    <property type="entry name" value="HTH_CROC1"/>
    <property type="match status" value="1"/>
</dbReference>
<evidence type="ECO:0000313" key="4">
    <source>
        <dbReference type="Proteomes" id="UP000259610"/>
    </source>
</evidence>
<name>A0A3B9GXA7_9PROT</name>
<gene>
    <name evidence="3" type="ORF">DCG58_07970</name>
</gene>
<dbReference type="InterPro" id="IPR050807">
    <property type="entry name" value="TransReg_Diox_bact_type"/>
</dbReference>
<dbReference type="Proteomes" id="UP000259610">
    <property type="component" value="Unassembled WGS sequence"/>
</dbReference>
<evidence type="ECO:0000256" key="1">
    <source>
        <dbReference type="ARBA" id="ARBA00023125"/>
    </source>
</evidence>
<sequence>MVGEKIRKLRLDRNMTLAELGSELGISHQQLQKYETGTNRLSAGMLSNVADVLRVEIADLFEDANSNKGNAPDPLEKARNECHSWINRANSVDKLGAMARVLKALSAD</sequence>
<dbReference type="RefSeq" id="WP_272988075.1">
    <property type="nucleotide sequence ID" value="NZ_CAJWRG010000235.1"/>
</dbReference>
<evidence type="ECO:0000259" key="2">
    <source>
        <dbReference type="PROSITE" id="PS50943"/>
    </source>
</evidence>
<dbReference type="GO" id="GO:0005829">
    <property type="term" value="C:cytosol"/>
    <property type="evidence" value="ECO:0007669"/>
    <property type="project" value="TreeGrafter"/>
</dbReference>
<dbReference type="Pfam" id="PF01381">
    <property type="entry name" value="HTH_3"/>
    <property type="match status" value="1"/>
</dbReference>
<protein>
    <submittedName>
        <fullName evidence="3">XRE family transcriptional regulator</fullName>
    </submittedName>
</protein>
<dbReference type="GO" id="GO:0003700">
    <property type="term" value="F:DNA-binding transcription factor activity"/>
    <property type="evidence" value="ECO:0007669"/>
    <property type="project" value="TreeGrafter"/>
</dbReference>
<keyword evidence="1" id="KW-0238">DNA-binding</keyword>
<dbReference type="EMBL" id="DMAN01000173">
    <property type="protein sequence ID" value="HAE27081.1"/>
    <property type="molecule type" value="Genomic_DNA"/>
</dbReference>
<dbReference type="AlphaFoldDB" id="A0A3B9GXA7"/>
<evidence type="ECO:0000313" key="3">
    <source>
        <dbReference type="EMBL" id="HAE27081.1"/>
    </source>
</evidence>
<dbReference type="PANTHER" id="PTHR46797">
    <property type="entry name" value="HTH-TYPE TRANSCRIPTIONAL REGULATOR"/>
    <property type="match status" value="1"/>
</dbReference>
<dbReference type="SMART" id="SM00530">
    <property type="entry name" value="HTH_XRE"/>
    <property type="match status" value="1"/>
</dbReference>
<dbReference type="Gene3D" id="1.10.260.40">
    <property type="entry name" value="lambda repressor-like DNA-binding domains"/>
    <property type="match status" value="1"/>
</dbReference>
<comment type="caution">
    <text evidence="3">The sequence shown here is derived from an EMBL/GenBank/DDBJ whole genome shotgun (WGS) entry which is preliminary data.</text>
</comment>
<dbReference type="InterPro" id="IPR010982">
    <property type="entry name" value="Lambda_DNA-bd_dom_sf"/>
</dbReference>